<evidence type="ECO:0000313" key="3">
    <source>
        <dbReference type="Proteomes" id="UP000192359"/>
    </source>
</evidence>
<keyword evidence="1" id="KW-0812">Transmembrane</keyword>
<reference evidence="2 3" key="1">
    <citation type="submission" date="2016-05" db="EMBL/GenBank/DDBJ databases">
        <title>Draft genome sequence of a porcine commensal Rothia nasimurium.</title>
        <authorList>
            <person name="Gaiser R.A."/>
            <person name="Van Baarlen P."/>
            <person name="Wells J.M."/>
        </authorList>
    </citation>
    <scope>NUCLEOTIDE SEQUENCE [LARGE SCALE GENOMIC DNA]</scope>
    <source>
        <strain evidence="2 3">PT-32</strain>
    </source>
</reference>
<proteinExistence type="predicted"/>
<keyword evidence="1" id="KW-1133">Transmembrane helix</keyword>
<sequence>MTTHKSQSTWGRSRFGGSQRALLLVSTLGATLLAQLLAWGIIALRAEQVTWWWVPVISLALIPVLAATFWAVLVDRNTIKEATRNPEASIENHWYGKAAETTFHLMIAAMGLGAGAFAIFGWDVPPPLLLTATTLLAMLVFLVSYKVYQRKGI</sequence>
<comment type="caution">
    <text evidence="2">The sequence shown here is derived from an EMBL/GenBank/DDBJ whole genome shotgun (WGS) entry which is preliminary data.</text>
</comment>
<name>A0A1Y1RLQ2_9MICC</name>
<keyword evidence="3" id="KW-1185">Reference proteome</keyword>
<protein>
    <submittedName>
        <fullName evidence="2">Uncharacterized protein</fullName>
    </submittedName>
</protein>
<organism evidence="2 3">
    <name type="scientific">Rothia nasimurium</name>
    <dbReference type="NCBI Taxonomy" id="85336"/>
    <lineage>
        <taxon>Bacteria</taxon>
        <taxon>Bacillati</taxon>
        <taxon>Actinomycetota</taxon>
        <taxon>Actinomycetes</taxon>
        <taxon>Micrococcales</taxon>
        <taxon>Micrococcaceae</taxon>
        <taxon>Rothia</taxon>
    </lineage>
</organism>
<feature type="transmembrane region" description="Helical" evidence="1">
    <location>
        <begin position="128"/>
        <end position="148"/>
    </location>
</feature>
<evidence type="ECO:0000256" key="1">
    <source>
        <dbReference type="SAM" id="Phobius"/>
    </source>
</evidence>
<feature type="transmembrane region" description="Helical" evidence="1">
    <location>
        <begin position="21"/>
        <end position="44"/>
    </location>
</feature>
<dbReference type="OrthoDB" id="4420630at2"/>
<keyword evidence="1" id="KW-0472">Membrane</keyword>
<dbReference type="EMBL" id="LXWF01000044">
    <property type="protein sequence ID" value="ORC15259.1"/>
    <property type="molecule type" value="Genomic_DNA"/>
</dbReference>
<evidence type="ECO:0000313" key="2">
    <source>
        <dbReference type="EMBL" id="ORC15259.1"/>
    </source>
</evidence>
<dbReference type="RefSeq" id="WP_083093716.1">
    <property type="nucleotide sequence ID" value="NZ_LXWF01000044.1"/>
</dbReference>
<feature type="transmembrane region" description="Helical" evidence="1">
    <location>
        <begin position="50"/>
        <end position="74"/>
    </location>
</feature>
<feature type="transmembrane region" description="Helical" evidence="1">
    <location>
        <begin position="103"/>
        <end position="122"/>
    </location>
</feature>
<dbReference type="AlphaFoldDB" id="A0A1Y1RLQ2"/>
<dbReference type="Proteomes" id="UP000192359">
    <property type="component" value="Unassembled WGS sequence"/>
</dbReference>
<accession>A0A1Y1RLQ2</accession>
<gene>
    <name evidence="2" type="ORF">A7979_07915</name>
</gene>